<dbReference type="EMBL" id="JALJOU010000047">
    <property type="protein sequence ID" value="KAK9831375.1"/>
    <property type="molecule type" value="Genomic_DNA"/>
</dbReference>
<dbReference type="InterPro" id="IPR038765">
    <property type="entry name" value="Papain-like_cys_pep_sf"/>
</dbReference>
<feature type="region of interest" description="Disordered" evidence="8">
    <location>
        <begin position="63"/>
        <end position="108"/>
    </location>
</feature>
<keyword evidence="7" id="KW-0788">Thiol protease</keyword>
<evidence type="ECO:0000256" key="3">
    <source>
        <dbReference type="ARBA" id="ARBA00012759"/>
    </source>
</evidence>
<comment type="caution">
    <text evidence="10">The sequence shown here is derived from an EMBL/GenBank/DDBJ whole genome shotgun (WGS) entry which is preliminary data.</text>
</comment>
<dbReference type="GO" id="GO:0006508">
    <property type="term" value="P:proteolysis"/>
    <property type="evidence" value="ECO:0007669"/>
    <property type="project" value="UniProtKB-KW"/>
</dbReference>
<dbReference type="InterPro" id="IPR028889">
    <property type="entry name" value="USP"/>
</dbReference>
<dbReference type="SUPFAM" id="SSF54001">
    <property type="entry name" value="Cysteine proteinases"/>
    <property type="match status" value="1"/>
</dbReference>
<feature type="region of interest" description="Disordered" evidence="8">
    <location>
        <begin position="23"/>
        <end position="51"/>
    </location>
</feature>
<evidence type="ECO:0000313" key="11">
    <source>
        <dbReference type="Proteomes" id="UP001445335"/>
    </source>
</evidence>
<organism evidence="10 11">
    <name type="scientific">Elliptochloris bilobata</name>
    <dbReference type="NCBI Taxonomy" id="381761"/>
    <lineage>
        <taxon>Eukaryota</taxon>
        <taxon>Viridiplantae</taxon>
        <taxon>Chlorophyta</taxon>
        <taxon>core chlorophytes</taxon>
        <taxon>Trebouxiophyceae</taxon>
        <taxon>Trebouxiophyceae incertae sedis</taxon>
        <taxon>Elliptochloris clade</taxon>
        <taxon>Elliptochloris</taxon>
    </lineage>
</organism>
<dbReference type="InterPro" id="IPR050185">
    <property type="entry name" value="Ub_carboxyl-term_hydrolase"/>
</dbReference>
<evidence type="ECO:0000256" key="7">
    <source>
        <dbReference type="ARBA" id="ARBA00022807"/>
    </source>
</evidence>
<dbReference type="PROSITE" id="PS50235">
    <property type="entry name" value="USP_3"/>
    <property type="match status" value="1"/>
</dbReference>
<evidence type="ECO:0000313" key="10">
    <source>
        <dbReference type="EMBL" id="KAK9831375.1"/>
    </source>
</evidence>
<feature type="region of interest" description="Disordered" evidence="8">
    <location>
        <begin position="388"/>
        <end position="428"/>
    </location>
</feature>
<gene>
    <name evidence="10" type="ORF">WJX81_007244</name>
</gene>
<keyword evidence="11" id="KW-1185">Reference proteome</keyword>
<feature type="compositionally biased region" description="Gly residues" evidence="8">
    <location>
        <begin position="194"/>
        <end position="203"/>
    </location>
</feature>
<proteinExistence type="inferred from homology"/>
<dbReference type="PANTHER" id="PTHR21646">
    <property type="entry name" value="UBIQUITIN CARBOXYL-TERMINAL HYDROLASE"/>
    <property type="match status" value="1"/>
</dbReference>
<dbReference type="EC" id="3.4.19.12" evidence="3"/>
<evidence type="ECO:0000256" key="2">
    <source>
        <dbReference type="ARBA" id="ARBA00009085"/>
    </source>
</evidence>
<dbReference type="Proteomes" id="UP001445335">
    <property type="component" value="Unassembled WGS sequence"/>
</dbReference>
<feature type="compositionally biased region" description="Acidic residues" evidence="8">
    <location>
        <begin position="413"/>
        <end position="422"/>
    </location>
</feature>
<evidence type="ECO:0000256" key="1">
    <source>
        <dbReference type="ARBA" id="ARBA00000707"/>
    </source>
</evidence>
<dbReference type="InterPro" id="IPR001394">
    <property type="entry name" value="Peptidase_C19_UCH"/>
</dbReference>
<keyword evidence="5" id="KW-0833">Ubl conjugation pathway</keyword>
<feature type="compositionally biased region" description="Basic residues" evidence="8">
    <location>
        <begin position="32"/>
        <end position="41"/>
    </location>
</feature>
<evidence type="ECO:0000256" key="6">
    <source>
        <dbReference type="ARBA" id="ARBA00022801"/>
    </source>
</evidence>
<reference evidence="10 11" key="1">
    <citation type="journal article" date="2024" name="Nat. Commun.">
        <title>Phylogenomics reveals the evolutionary origins of lichenization in chlorophyte algae.</title>
        <authorList>
            <person name="Puginier C."/>
            <person name="Libourel C."/>
            <person name="Otte J."/>
            <person name="Skaloud P."/>
            <person name="Haon M."/>
            <person name="Grisel S."/>
            <person name="Petersen M."/>
            <person name="Berrin J.G."/>
            <person name="Delaux P.M."/>
            <person name="Dal Grande F."/>
            <person name="Keller J."/>
        </authorList>
    </citation>
    <scope>NUCLEOTIDE SEQUENCE [LARGE SCALE GENOMIC DNA]</scope>
    <source>
        <strain evidence="10 11">SAG 245.80</strain>
    </source>
</reference>
<dbReference type="GO" id="GO:0016579">
    <property type="term" value="P:protein deubiquitination"/>
    <property type="evidence" value="ECO:0007669"/>
    <property type="project" value="InterPro"/>
</dbReference>
<sequence length="680" mass="70756">MLPLGQVDRYQQCLGRGLLQSRFQPEAARKTQSMRRRHGPRRARDAASGALLDDDVALEAAEAGKSLSPPATPRALAGSVSKSDPATPTLPLAPRAPETGLVSHGSRTGGALACFRPAAAQEEEEEVKPPAPPLPSGAVGLRNHGNMCFLNTAVQVGAQAPDAGRGVEAEESAAALDAAADADPDPSPDPNAGEAGGEGGEAGGAQQAQMLTPLQRAVEAARERLLRKGELAAAFMQLVRELCTGDDHSVADPIDLLRCFAALPLGAELCNGGQHDCQDALRQLLDALHDDLQQSDVDAAGELGSNKMPHALGAAADGMSPTAPPPTPLAGTPARPPLGDDAPLAASGAAAEGGRRPKLSVFKGMTKAAAAAAAKLADSERGVKARAAAAVDESDREAAGAGSAERAGGTGEGPDEAAEEGDEVKAERSWAAAAGGGSLIHDLFRGQLQSTIECQTCKRRSTMYDVFWELSLPLAREAPPFPRSVLSSGEPKSVKHCLEAFFAGEKLEGGEAFFCTACKRHTTAIKTLRLHRLPRVLLLHIKRFKVLHERVDGGSEGPVFLPRFEKLTNSISFPVKDLKLGTWVSEAAAATGGEDGAYDLFALAAHQHDAKAAYASDDRQGHLGGGHYKAVCRAAAPGGGEQWLEFDDAVVRKVSAKGVAADYLTSAYIFCFARKTLAGA</sequence>
<dbReference type="AlphaFoldDB" id="A0AAW1RBC1"/>
<dbReference type="Gene3D" id="3.90.70.10">
    <property type="entry name" value="Cysteine proteinases"/>
    <property type="match status" value="1"/>
</dbReference>
<dbReference type="PANTHER" id="PTHR21646:SF24">
    <property type="entry name" value="UBIQUITIN CARBOXYL-TERMINAL HYDROLASE"/>
    <property type="match status" value="1"/>
</dbReference>
<comment type="catalytic activity">
    <reaction evidence="1">
        <text>Thiol-dependent hydrolysis of ester, thioester, amide, peptide and isopeptide bonds formed by the C-terminal Gly of ubiquitin (a 76-residue protein attached to proteins as an intracellular targeting signal).</text>
        <dbReference type="EC" id="3.4.19.12"/>
    </reaction>
</comment>
<feature type="compositionally biased region" description="Low complexity" evidence="8">
    <location>
        <begin position="85"/>
        <end position="97"/>
    </location>
</feature>
<feature type="compositionally biased region" description="Low complexity" evidence="8">
    <location>
        <begin position="329"/>
        <end position="352"/>
    </location>
</feature>
<dbReference type="Pfam" id="PF00443">
    <property type="entry name" value="UCH"/>
    <property type="match status" value="1"/>
</dbReference>
<evidence type="ECO:0000256" key="8">
    <source>
        <dbReference type="SAM" id="MobiDB-lite"/>
    </source>
</evidence>
<feature type="region of interest" description="Disordered" evidence="8">
    <location>
        <begin position="161"/>
        <end position="205"/>
    </location>
</feature>
<feature type="domain" description="USP" evidence="9">
    <location>
        <begin position="139"/>
        <end position="675"/>
    </location>
</feature>
<keyword evidence="6" id="KW-0378">Hydrolase</keyword>
<feature type="region of interest" description="Disordered" evidence="8">
    <location>
        <begin position="301"/>
        <end position="355"/>
    </location>
</feature>
<comment type="similarity">
    <text evidence="2">Belongs to the peptidase C19 family.</text>
</comment>
<evidence type="ECO:0000259" key="9">
    <source>
        <dbReference type="PROSITE" id="PS50235"/>
    </source>
</evidence>
<accession>A0AAW1RBC1</accession>
<name>A0AAW1RBC1_9CHLO</name>
<protein>
    <recommendedName>
        <fullName evidence="3">ubiquitinyl hydrolase 1</fullName>
        <ecNumber evidence="3">3.4.19.12</ecNumber>
    </recommendedName>
</protein>
<dbReference type="GO" id="GO:0004843">
    <property type="term" value="F:cysteine-type deubiquitinase activity"/>
    <property type="evidence" value="ECO:0007669"/>
    <property type="project" value="UniProtKB-EC"/>
</dbReference>
<evidence type="ECO:0000256" key="5">
    <source>
        <dbReference type="ARBA" id="ARBA00022786"/>
    </source>
</evidence>
<evidence type="ECO:0000256" key="4">
    <source>
        <dbReference type="ARBA" id="ARBA00022670"/>
    </source>
</evidence>
<keyword evidence="4" id="KW-0645">Protease</keyword>